<evidence type="ECO:0000313" key="7">
    <source>
        <dbReference type="EMBL" id="KAA8902311.1"/>
    </source>
</evidence>
<evidence type="ECO:0000313" key="8">
    <source>
        <dbReference type="Proteomes" id="UP000449547"/>
    </source>
</evidence>
<reference evidence="7 8" key="1">
    <citation type="submission" date="2019-07" db="EMBL/GenBank/DDBJ databases">
        <title>Genome assembly of two rare yeast pathogens: Diutina rugosa and Trichomonascus ciferrii.</title>
        <authorList>
            <person name="Mixao V."/>
            <person name="Saus E."/>
            <person name="Hansen A."/>
            <person name="Lass-Flor C."/>
            <person name="Gabaldon T."/>
        </authorList>
    </citation>
    <scope>NUCLEOTIDE SEQUENCE [LARGE SCALE GENOMIC DNA]</scope>
    <source>
        <strain evidence="7 8">CBS 613</strain>
    </source>
</reference>
<keyword evidence="4 5" id="KW-0472">Membrane</keyword>
<dbReference type="Proteomes" id="UP000449547">
    <property type="component" value="Unassembled WGS sequence"/>
</dbReference>
<evidence type="ECO:0000259" key="6">
    <source>
        <dbReference type="Pfam" id="PF06398"/>
    </source>
</evidence>
<evidence type="ECO:0000256" key="3">
    <source>
        <dbReference type="ARBA" id="ARBA00022989"/>
    </source>
</evidence>
<evidence type="ECO:0000256" key="1">
    <source>
        <dbReference type="ARBA" id="ARBA00004141"/>
    </source>
</evidence>
<comment type="subcellular location">
    <subcellularLocation>
        <location evidence="1">Membrane</location>
        <topology evidence="1">Multi-pass membrane protein</topology>
    </subcellularLocation>
</comment>
<proteinExistence type="predicted"/>
<dbReference type="GO" id="GO:0007031">
    <property type="term" value="P:peroxisome organization"/>
    <property type="evidence" value="ECO:0007669"/>
    <property type="project" value="TreeGrafter"/>
</dbReference>
<dbReference type="OMA" id="QNCMDDF"/>
<dbReference type="OrthoDB" id="74314at2759"/>
<evidence type="ECO:0000256" key="5">
    <source>
        <dbReference type="SAM" id="Phobius"/>
    </source>
</evidence>
<evidence type="ECO:0000256" key="2">
    <source>
        <dbReference type="ARBA" id="ARBA00022692"/>
    </source>
</evidence>
<feature type="transmembrane region" description="Helical" evidence="5">
    <location>
        <begin position="232"/>
        <end position="257"/>
    </location>
</feature>
<keyword evidence="3 5" id="KW-1133">Transmembrane helix</keyword>
<dbReference type="GO" id="GO:0005778">
    <property type="term" value="C:peroxisomal membrane"/>
    <property type="evidence" value="ECO:0007669"/>
    <property type="project" value="UniProtKB-ARBA"/>
</dbReference>
<comment type="caution">
    <text evidence="7">The sequence shown here is derived from an EMBL/GenBank/DDBJ whole genome shotgun (WGS) entry which is preliminary data.</text>
</comment>
<dbReference type="EMBL" id="SWFT01000090">
    <property type="protein sequence ID" value="KAA8902311.1"/>
    <property type="molecule type" value="Genomic_DNA"/>
</dbReference>
<dbReference type="InterPro" id="IPR010482">
    <property type="entry name" value="TECPR1-like_DysF"/>
</dbReference>
<organism evidence="7 8">
    <name type="scientific">Diutina rugosa</name>
    <name type="common">Yeast</name>
    <name type="synonym">Candida rugosa</name>
    <dbReference type="NCBI Taxonomy" id="5481"/>
    <lineage>
        <taxon>Eukaryota</taxon>
        <taxon>Fungi</taxon>
        <taxon>Dikarya</taxon>
        <taxon>Ascomycota</taxon>
        <taxon>Saccharomycotina</taxon>
        <taxon>Pichiomycetes</taxon>
        <taxon>Debaryomycetaceae</taxon>
        <taxon>Diutina</taxon>
    </lineage>
</organism>
<dbReference type="PANTHER" id="PTHR28304:SF2">
    <property type="entry name" value="PEROXISOMAL MEMBRANE PROTEIN PEX29"/>
    <property type="match status" value="1"/>
</dbReference>
<gene>
    <name evidence="7" type="ORF">DIURU_002765</name>
</gene>
<protein>
    <recommendedName>
        <fullName evidence="6">TECPR1-like DysF domain-containing protein</fullName>
    </recommendedName>
</protein>
<feature type="transmembrane region" description="Helical" evidence="5">
    <location>
        <begin position="263"/>
        <end position="282"/>
    </location>
</feature>
<dbReference type="AlphaFoldDB" id="A0A642UNG8"/>
<dbReference type="GeneID" id="54781416"/>
<dbReference type="PANTHER" id="PTHR28304">
    <property type="entry name" value="PEROXISOMAL MEMBRANE PROTEIN PEX29"/>
    <property type="match status" value="1"/>
</dbReference>
<name>A0A642UNG8_DIURU</name>
<dbReference type="RefSeq" id="XP_034012296.1">
    <property type="nucleotide sequence ID" value="XM_034155452.1"/>
</dbReference>
<sequence length="461" mass="54513">MRKHRKSNVSGRVYNSYNHIFGKKPEDNEDQEKQTPHEIVDLLFEKLLSVVAPLPSDYEDAHTKQLLERIEAQKLKIPLSYHVLSTNSVLLNSRLSGVFNMIDSIALFLRWHNPFLTIGGSLGVTLLILKPILICITPLFLLVIYVLVPSYLHIYPPDNNCVRNGLLQYNPIPASMPLEKYHIPTPVPQFSREFLVNMTDLQNNQLYFVTLWDAMVWLTRDYLYFKDENVSTLLFIGAFFVSILSLYVVPYCFFWMVAHPSFVKSWILLMYWTIITGIHPHFRSRILQWLCSEETRLRFQARTNRVEQVLENVLIAPNAELNHDVRQVEVFEIQELNRETRTWSPLGYSNVFFTHNSNLRRLHKNLAQEENSQDVRVDLGCQTNLESVLPPIHWVFMDDKWVLDLDAQAWVNEYFVNDMVSIDDGEKWAYDIEMPNTMVYRRRRWIRTVRRQTWEDRRKHP</sequence>
<accession>A0A642UNG8</accession>
<dbReference type="Pfam" id="PF06398">
    <property type="entry name" value="Pex24p"/>
    <property type="match status" value="1"/>
</dbReference>
<feature type="transmembrane region" description="Helical" evidence="5">
    <location>
        <begin position="115"/>
        <end position="148"/>
    </location>
</feature>
<feature type="domain" description="TECPR1-like DysF" evidence="6">
    <location>
        <begin position="78"/>
        <end position="447"/>
    </location>
</feature>
<evidence type="ECO:0000256" key="4">
    <source>
        <dbReference type="ARBA" id="ARBA00023136"/>
    </source>
</evidence>
<dbReference type="InterPro" id="IPR052816">
    <property type="entry name" value="Peroxisomal_Membrane_PEX28-32"/>
</dbReference>
<dbReference type="VEuPathDB" id="FungiDB:DIURU_002765"/>
<keyword evidence="8" id="KW-1185">Reference proteome</keyword>
<keyword evidence="2 5" id="KW-0812">Transmembrane</keyword>